<dbReference type="InterPro" id="IPR032719">
    <property type="entry name" value="WbsX"/>
</dbReference>
<dbReference type="Pfam" id="PF14307">
    <property type="entry name" value="Glyco_tran_WbsX"/>
    <property type="match status" value="1"/>
</dbReference>
<comment type="caution">
    <text evidence="1">The sequence shown here is derived from an EMBL/GenBank/DDBJ whole genome shotgun (WGS) entry which is preliminary data.</text>
</comment>
<protein>
    <submittedName>
        <fullName evidence="1">Glycoside hydrolase family 99-like domain-containing protein</fullName>
    </submittedName>
</protein>
<gene>
    <name evidence="1" type="ORF">KVG95_27420</name>
</gene>
<dbReference type="PANTHER" id="PTHR41244:SF1">
    <property type="entry name" value="GLYCOSYLTRANSFERASE"/>
    <property type="match status" value="1"/>
</dbReference>
<evidence type="ECO:0000313" key="1">
    <source>
        <dbReference type="EMBL" id="MBV4467048.1"/>
    </source>
</evidence>
<sequence length="298" mass="34251">MLGWYKESSRKVTAQHVQWMSDYGIDYVLYDWYWDNTYGVTRTHAINSFMALPQDKVEFMVMWANHTNTPASLDQFDEIVAYWVKNYFSHRNYKKVDGKPAVFIFSPERLASDARRFGYSTSMLLERANHASEKAGFGGIYFIGGINPSKGHSPKDLENSGYNALSAYNYQDLSSGEIKNTSLSMNYKELTVGYQQKWDWVLNNSDIPYFIPVTSGWDKRPWGGSTIPDHDNSFSTPQQFSEQLQSAKKYVADNPQKTLGNIVICCWNEYGEGSVIEPSKKFGTEYLQLINKILRENN</sequence>
<dbReference type="Proteomes" id="UP000886900">
    <property type="component" value="Unassembled WGS sequence"/>
</dbReference>
<keyword evidence="2" id="KW-1185">Reference proteome</keyword>
<organism evidence="1 2">
    <name type="scientific">Pseudomonas farris</name>
    <dbReference type="NCBI Taxonomy" id="2841207"/>
    <lineage>
        <taxon>Bacteria</taxon>
        <taxon>Pseudomonadati</taxon>
        <taxon>Pseudomonadota</taxon>
        <taxon>Gammaproteobacteria</taxon>
        <taxon>Pseudomonadales</taxon>
        <taxon>Pseudomonadaceae</taxon>
        <taxon>Pseudomonas</taxon>
    </lineage>
</organism>
<evidence type="ECO:0000313" key="2">
    <source>
        <dbReference type="Proteomes" id="UP000886900"/>
    </source>
</evidence>
<name>A0ABS6Q2V1_9PSED</name>
<dbReference type="EMBL" id="JAHSTV010000016">
    <property type="protein sequence ID" value="MBV4467048.1"/>
    <property type="molecule type" value="Genomic_DNA"/>
</dbReference>
<accession>A0ABS6Q2V1</accession>
<reference evidence="1" key="1">
    <citation type="submission" date="2021-06" db="EMBL/GenBank/DDBJ databases">
        <title>Updating the genus Pseudomonas: Description of 43 new species and partition of the Pseudomonas putida group.</title>
        <authorList>
            <person name="Girard L."/>
            <person name="Lood C."/>
            <person name="Vandamme P."/>
            <person name="Rokni-Zadeh H."/>
            <person name="Van Noort V."/>
            <person name="Hofte M."/>
            <person name="Lavigne R."/>
            <person name="De Mot R."/>
        </authorList>
    </citation>
    <scope>NUCLEOTIDE SEQUENCE</scope>
    <source>
        <strain evidence="1">SWRI79</strain>
    </source>
</reference>
<dbReference type="PANTHER" id="PTHR41244">
    <property type="entry name" value="RHAMNAN SYNTHESIS F"/>
    <property type="match status" value="1"/>
</dbReference>
<proteinExistence type="predicted"/>